<feature type="transmembrane region" description="Helical" evidence="1">
    <location>
        <begin position="58"/>
        <end position="84"/>
    </location>
</feature>
<accession>A0ABX0MCN1</accession>
<reference evidence="2 3" key="1">
    <citation type="submission" date="2019-09" db="EMBL/GenBank/DDBJ databases">
        <title>Taxonomy of Antarctic Massilia spp.: description of Massilia rubra sp. nov., Massilia aquatica sp. nov., Massilia mucilaginosa sp. nov., Massilia frigida sp. nov. isolated from streams, lakes and regoliths.</title>
        <authorList>
            <person name="Holochova P."/>
            <person name="Sedlacek I."/>
            <person name="Kralova S."/>
            <person name="Maslanova I."/>
            <person name="Busse H.-J."/>
            <person name="Stankova E."/>
            <person name="Vrbovska V."/>
            <person name="Kovarovic V."/>
            <person name="Bartak M."/>
            <person name="Svec P."/>
            <person name="Pantucek R."/>
        </authorList>
    </citation>
    <scope>NUCLEOTIDE SEQUENCE [LARGE SCALE GENOMIC DNA]</scope>
    <source>
        <strain evidence="2 3">CCM 8693</strain>
    </source>
</reference>
<keyword evidence="1" id="KW-0472">Membrane</keyword>
<organism evidence="2 3">
    <name type="scientific">Massilia aquatica</name>
    <dbReference type="NCBI Taxonomy" id="2609000"/>
    <lineage>
        <taxon>Bacteria</taxon>
        <taxon>Pseudomonadati</taxon>
        <taxon>Pseudomonadota</taxon>
        <taxon>Betaproteobacteria</taxon>
        <taxon>Burkholderiales</taxon>
        <taxon>Oxalobacteraceae</taxon>
        <taxon>Telluria group</taxon>
        <taxon>Massilia</taxon>
    </lineage>
</organism>
<proteinExistence type="predicted"/>
<sequence length="172" mass="19004">MAEDYFPPGEPLSSSMRASVRPLVLLLETVILILTTFEMFIMFSFMLTGKQHQQSSSFYMASSVFMLGVFGHLFLCAGFFRYLVYRRQWSGHLPNIARYALIIGILADLFIFYTLSTTGPGTVGLGVGGWLIVSVAFGGPIAVAGHVLHAMRTGKNRDLPLCKAGTNYKWPP</sequence>
<dbReference type="RefSeq" id="WP_167078327.1">
    <property type="nucleotide sequence ID" value="NZ_VVIW01000012.1"/>
</dbReference>
<keyword evidence="1" id="KW-1133">Transmembrane helix</keyword>
<gene>
    <name evidence="2" type="ORF">F1609_19705</name>
</gene>
<protein>
    <submittedName>
        <fullName evidence="2">Uncharacterized protein</fullName>
    </submittedName>
</protein>
<evidence type="ECO:0000313" key="2">
    <source>
        <dbReference type="EMBL" id="NHZ42382.1"/>
    </source>
</evidence>
<keyword evidence="3" id="KW-1185">Reference proteome</keyword>
<comment type="caution">
    <text evidence="2">The sequence shown here is derived from an EMBL/GenBank/DDBJ whole genome shotgun (WGS) entry which is preliminary data.</text>
</comment>
<name>A0ABX0MCN1_9BURK</name>
<feature type="transmembrane region" description="Helical" evidence="1">
    <location>
        <begin position="23"/>
        <end position="46"/>
    </location>
</feature>
<keyword evidence="1" id="KW-0812">Transmembrane</keyword>
<evidence type="ECO:0000256" key="1">
    <source>
        <dbReference type="SAM" id="Phobius"/>
    </source>
</evidence>
<dbReference type="EMBL" id="VVIW01000012">
    <property type="protein sequence ID" value="NHZ42382.1"/>
    <property type="molecule type" value="Genomic_DNA"/>
</dbReference>
<dbReference type="Proteomes" id="UP000819052">
    <property type="component" value="Unassembled WGS sequence"/>
</dbReference>
<evidence type="ECO:0000313" key="3">
    <source>
        <dbReference type="Proteomes" id="UP000819052"/>
    </source>
</evidence>
<feature type="transmembrane region" description="Helical" evidence="1">
    <location>
        <begin position="127"/>
        <end position="148"/>
    </location>
</feature>
<feature type="transmembrane region" description="Helical" evidence="1">
    <location>
        <begin position="96"/>
        <end position="115"/>
    </location>
</feature>